<dbReference type="GO" id="GO:0005737">
    <property type="term" value="C:cytoplasm"/>
    <property type="evidence" value="ECO:0007669"/>
    <property type="project" value="TreeGrafter"/>
</dbReference>
<name>A0A401P2P5_SCYTO</name>
<dbReference type="Pfam" id="PF14761">
    <property type="entry name" value="HPS3_N"/>
    <property type="match status" value="1"/>
</dbReference>
<dbReference type="InterPro" id="IPR017216">
    <property type="entry name" value="HPS3"/>
</dbReference>
<dbReference type="PANTHER" id="PTHR28633">
    <property type="entry name" value="HERMANSKY-PUDLAK SYNDROME 3 PROTEIN"/>
    <property type="match status" value="1"/>
</dbReference>
<dbReference type="OrthoDB" id="10255480at2759"/>
<evidence type="ECO:0000313" key="3">
    <source>
        <dbReference type="EMBL" id="GCB67415.1"/>
    </source>
</evidence>
<dbReference type="EMBL" id="BFAA01001569">
    <property type="protein sequence ID" value="GCB67415.1"/>
    <property type="molecule type" value="Genomic_DNA"/>
</dbReference>
<dbReference type="STRING" id="75743.A0A401P2P5"/>
<keyword evidence="4" id="KW-1185">Reference proteome</keyword>
<dbReference type="InterPro" id="IPR029437">
    <property type="entry name" value="HPS3_N"/>
</dbReference>
<dbReference type="InterPro" id="IPR029438">
    <property type="entry name" value="HPS3_C"/>
</dbReference>
<sequence>MEAEKKLTCILEQSNGSCNSQHLLPLDSLELARFRFERELLLPNVLEMVRVYNCHPFASQLIVPVQQEPGNFCCGRDTLFVVSAGCKIEAFNITESGCQPICTFVTLGEVQKITFSEIGDYLATVEEKSQVLSLRVYLNWRGCQARGKSRVGIRMVGHVLQAPFKGTPKDQMEIVEVPLSEPPLSISCCPAKGDLVVGCHNKVVFFRLKEERLDGGSPVLDFERFLIVHVSLNLLEVAFCNGCLALIAELEVLVLKLERTQQVESKSQQQILQEVPRNKDIEKEGTDLMEASLSQGQDEFVLFQSPLELFGEDTWGSGVLVSLEWTGVEGLTTEPQNNLHLHQILYRRFSPDLSHIYSVEDTALHSLQLLPMYSTGDLESGAGSRRKEKQLLSLFCFFSLPHVGFLYAVGNMVQQLSTYNYPETAKQAVISPQFLHVITRNNLLCYTVRCSAVAARDKDPEMDTNNKACPLFFMPVSALRMQLFIGLRAVCHSRNHLILLTKTEGHEAHRQNESKKGSSQTLKAKTKMPSIASEPGWNLYCLQMISTVQLCREMVDYSKKYKAFSPQSYVHLLSEAHLMLKAALLDPDLCNQTGSEEFVFAFKENCAQLGDCYSQYEMDDFHLALPYYKMSGLSLSDLISRRFSWENEAQKFGKGFMYYLKHSVYEEIEEPLSEEAANQVLHVFKLAEPTQIPHALCSPCMRNVCLRTAWDHLERLSAISPSPLVMLTKATVALRLQDLQKYQMAMERYTEMRMVCGFVQEPNLLRHHGFEPTELACELKRTQPGLLVAVFVALLESNKIELEEAEMFFKALCAKGADEESEAATPQLLVDFWETMLIACTREAMVQVLLMKLVSVYIWRISRKQQPDSRPLKTVEDLMNTCDQFGKIFTWIYTINALYSHPQDPLEDLPKLQSILCGSSINVKSVLPLLHQLPEDDTPGLSIHVLCSIRLGECERVTDQLLDRCPEAVVPFANCEMQQERQPLWWKKLLPELCRRTKGAGRENRILVSSLKETLAMVATVLQPLDLLSILPDDGVASFFLPHLLECSRKNSVT</sequence>
<evidence type="ECO:0000313" key="4">
    <source>
        <dbReference type="Proteomes" id="UP000288216"/>
    </source>
</evidence>
<dbReference type="AlphaFoldDB" id="A0A401P2P5"/>
<gene>
    <name evidence="3" type="ORF">scyTo_0005124</name>
</gene>
<protein>
    <submittedName>
        <fullName evidence="3">Uncharacterized protein</fullName>
    </submittedName>
</protein>
<accession>A0A401P2P5</accession>
<proteinExistence type="predicted"/>
<dbReference type="OMA" id="CIPYYKM"/>
<feature type="domain" description="BLOC-2 complex member HPS3 N-terminal" evidence="1">
    <location>
        <begin position="50"/>
        <end position="528"/>
    </location>
</feature>
<dbReference type="PANTHER" id="PTHR28633:SF1">
    <property type="entry name" value="BLOC-2 COMPLEX MEMBER HPS3"/>
    <property type="match status" value="1"/>
</dbReference>
<evidence type="ECO:0000259" key="2">
    <source>
        <dbReference type="Pfam" id="PF14763"/>
    </source>
</evidence>
<dbReference type="Pfam" id="PF14763">
    <property type="entry name" value="HPS3_C"/>
    <property type="match status" value="1"/>
</dbReference>
<evidence type="ECO:0000259" key="1">
    <source>
        <dbReference type="Pfam" id="PF14761"/>
    </source>
</evidence>
<dbReference type="Proteomes" id="UP000288216">
    <property type="component" value="Unassembled WGS sequence"/>
</dbReference>
<comment type="caution">
    <text evidence="3">The sequence shown here is derived from an EMBL/GenBank/DDBJ whole genome shotgun (WGS) entry which is preliminary data.</text>
</comment>
<organism evidence="3 4">
    <name type="scientific">Scyliorhinus torazame</name>
    <name type="common">Cloudy catshark</name>
    <name type="synonym">Catulus torazame</name>
    <dbReference type="NCBI Taxonomy" id="75743"/>
    <lineage>
        <taxon>Eukaryota</taxon>
        <taxon>Metazoa</taxon>
        <taxon>Chordata</taxon>
        <taxon>Craniata</taxon>
        <taxon>Vertebrata</taxon>
        <taxon>Chondrichthyes</taxon>
        <taxon>Elasmobranchii</taxon>
        <taxon>Galeomorphii</taxon>
        <taxon>Galeoidea</taxon>
        <taxon>Carcharhiniformes</taxon>
        <taxon>Scyliorhinidae</taxon>
        <taxon>Scyliorhinus</taxon>
    </lineage>
</organism>
<reference evidence="3 4" key="1">
    <citation type="journal article" date="2018" name="Nat. Ecol. Evol.">
        <title>Shark genomes provide insights into elasmobranch evolution and the origin of vertebrates.</title>
        <authorList>
            <person name="Hara Y"/>
            <person name="Yamaguchi K"/>
            <person name="Onimaru K"/>
            <person name="Kadota M"/>
            <person name="Koyanagi M"/>
            <person name="Keeley SD"/>
            <person name="Tatsumi K"/>
            <person name="Tanaka K"/>
            <person name="Motone F"/>
            <person name="Kageyama Y"/>
            <person name="Nozu R"/>
            <person name="Adachi N"/>
            <person name="Nishimura O"/>
            <person name="Nakagawa R"/>
            <person name="Tanegashima C"/>
            <person name="Kiyatake I"/>
            <person name="Matsumoto R"/>
            <person name="Murakumo K"/>
            <person name="Nishida K"/>
            <person name="Terakita A"/>
            <person name="Kuratani S"/>
            <person name="Sato K"/>
            <person name="Hyodo S Kuraku.S."/>
        </authorList>
    </citation>
    <scope>NUCLEOTIDE SEQUENCE [LARGE SCALE GENOMIC DNA]</scope>
</reference>
<feature type="domain" description="BLOC-2 complex member HPS3 C-terminal" evidence="2">
    <location>
        <begin position="549"/>
        <end position="1050"/>
    </location>
</feature>